<keyword evidence="7" id="KW-0675">Receptor</keyword>
<dbReference type="InterPro" id="IPR018488">
    <property type="entry name" value="cNMP-bd_CS"/>
</dbReference>
<sequence>MMSTKCGKTQPNSFIFSNETKQLLLEMMTTQVYPKASIVCWEGEKCDKFFYIKSGSVKFTKITKKGNPLVMFLFGSNDFFGEFDIVESYPSSYSIETTEESVIGTISKQELETLMQQDIRFAGEIIRWTSMMRKHSEMKVRDLLLYGKPGALASTLLRMAAMHGIDDGESIIIPRHPSDGELGQLIGAPRETVNRLMSQWRKDGVLMTAPNTIEIHDLDFLKELCHCEGCPAGICRL</sequence>
<dbReference type="Pfam" id="PF00027">
    <property type="entry name" value="cNMP_binding"/>
    <property type="match status" value="1"/>
</dbReference>
<evidence type="ECO:0000313" key="7">
    <source>
        <dbReference type="EMBL" id="STO09056.1"/>
    </source>
</evidence>
<dbReference type="SMART" id="SM00100">
    <property type="entry name" value="cNMP"/>
    <property type="match status" value="1"/>
</dbReference>
<dbReference type="PANTHER" id="PTHR24567">
    <property type="entry name" value="CRP FAMILY TRANSCRIPTIONAL REGULATORY PROTEIN"/>
    <property type="match status" value="1"/>
</dbReference>
<dbReference type="PANTHER" id="PTHR24567:SF74">
    <property type="entry name" value="HTH-TYPE TRANSCRIPTIONAL REGULATOR ARCR"/>
    <property type="match status" value="1"/>
</dbReference>
<proteinExistence type="predicted"/>
<reference evidence="7 8" key="1">
    <citation type="submission" date="2018-06" db="EMBL/GenBank/DDBJ databases">
        <authorList>
            <consortium name="Pathogen Informatics"/>
            <person name="Doyle S."/>
        </authorList>
    </citation>
    <scope>NUCLEOTIDE SEQUENCE [LARGE SCALE GENOMIC DNA]</scope>
    <source>
        <strain evidence="7 8">NCTC13163</strain>
    </source>
</reference>
<evidence type="ECO:0000256" key="4">
    <source>
        <dbReference type="ARBA" id="ARBA00023163"/>
    </source>
</evidence>
<dbReference type="GO" id="GO:0005829">
    <property type="term" value="C:cytosol"/>
    <property type="evidence" value="ECO:0007669"/>
    <property type="project" value="TreeGrafter"/>
</dbReference>
<evidence type="ECO:0000256" key="3">
    <source>
        <dbReference type="ARBA" id="ARBA00023159"/>
    </source>
</evidence>
<dbReference type="SUPFAM" id="SSF51206">
    <property type="entry name" value="cAMP-binding domain-like"/>
    <property type="match status" value="1"/>
</dbReference>
<dbReference type="STRING" id="1397694.GCA_000702585_02937"/>
<evidence type="ECO:0000256" key="2">
    <source>
        <dbReference type="ARBA" id="ARBA00023125"/>
    </source>
</evidence>
<dbReference type="PROSITE" id="PS50042">
    <property type="entry name" value="CNMP_BINDING_3"/>
    <property type="match status" value="1"/>
</dbReference>
<feature type="domain" description="HTH crp-type" evidence="6">
    <location>
        <begin position="146"/>
        <end position="219"/>
    </location>
</feature>
<dbReference type="Gene3D" id="2.60.120.10">
    <property type="entry name" value="Jelly Rolls"/>
    <property type="match status" value="1"/>
</dbReference>
<dbReference type="InterPro" id="IPR050397">
    <property type="entry name" value="Env_Response_Regulators"/>
</dbReference>
<dbReference type="Proteomes" id="UP000254060">
    <property type="component" value="Unassembled WGS sequence"/>
</dbReference>
<dbReference type="InterPro" id="IPR014710">
    <property type="entry name" value="RmlC-like_jellyroll"/>
</dbReference>
<dbReference type="GO" id="GO:0003677">
    <property type="term" value="F:DNA binding"/>
    <property type="evidence" value="ECO:0007669"/>
    <property type="project" value="UniProtKB-KW"/>
</dbReference>
<gene>
    <name evidence="7" type="primary">vfr</name>
    <name evidence="7" type="ORF">NCTC13163_02451</name>
</gene>
<dbReference type="InterPro" id="IPR036388">
    <property type="entry name" value="WH-like_DNA-bd_sf"/>
</dbReference>
<protein>
    <submittedName>
        <fullName evidence="7">Cyclic AMP receptor-like protein</fullName>
    </submittedName>
</protein>
<keyword evidence="1" id="KW-0805">Transcription regulation</keyword>
<dbReference type="PROSITE" id="PS00888">
    <property type="entry name" value="CNMP_BINDING_1"/>
    <property type="match status" value="1"/>
</dbReference>
<dbReference type="Gene3D" id="1.10.10.10">
    <property type="entry name" value="Winged helix-like DNA-binding domain superfamily/Winged helix DNA-binding domain"/>
    <property type="match status" value="1"/>
</dbReference>
<keyword evidence="3" id="KW-0010">Activator</keyword>
<dbReference type="Pfam" id="PF13545">
    <property type="entry name" value="HTH_Crp_2"/>
    <property type="match status" value="1"/>
</dbReference>
<evidence type="ECO:0000256" key="1">
    <source>
        <dbReference type="ARBA" id="ARBA00023015"/>
    </source>
</evidence>
<dbReference type="AlphaFoldDB" id="A0A377FX30"/>
<dbReference type="InterPro" id="IPR036390">
    <property type="entry name" value="WH_DNA-bd_sf"/>
</dbReference>
<feature type="domain" description="Cyclic nucleotide-binding" evidence="5">
    <location>
        <begin position="24"/>
        <end position="115"/>
    </location>
</feature>
<dbReference type="CDD" id="cd00038">
    <property type="entry name" value="CAP_ED"/>
    <property type="match status" value="1"/>
</dbReference>
<dbReference type="GO" id="GO:0003700">
    <property type="term" value="F:DNA-binding transcription factor activity"/>
    <property type="evidence" value="ECO:0007669"/>
    <property type="project" value="TreeGrafter"/>
</dbReference>
<dbReference type="PROSITE" id="PS51063">
    <property type="entry name" value="HTH_CRP_2"/>
    <property type="match status" value="1"/>
</dbReference>
<keyword evidence="2" id="KW-0238">DNA-binding</keyword>
<organism evidence="7 8">
    <name type="scientific">Exiguobacterium aurantiacum</name>
    <dbReference type="NCBI Taxonomy" id="33987"/>
    <lineage>
        <taxon>Bacteria</taxon>
        <taxon>Bacillati</taxon>
        <taxon>Bacillota</taxon>
        <taxon>Bacilli</taxon>
        <taxon>Bacillales</taxon>
        <taxon>Bacillales Family XII. Incertae Sedis</taxon>
        <taxon>Exiguobacterium</taxon>
    </lineage>
</organism>
<name>A0A377FX30_9BACL</name>
<evidence type="ECO:0000259" key="5">
    <source>
        <dbReference type="PROSITE" id="PS50042"/>
    </source>
</evidence>
<dbReference type="InterPro" id="IPR012318">
    <property type="entry name" value="HTH_CRP"/>
</dbReference>
<dbReference type="InterPro" id="IPR018490">
    <property type="entry name" value="cNMP-bd_dom_sf"/>
</dbReference>
<evidence type="ECO:0000313" key="8">
    <source>
        <dbReference type="Proteomes" id="UP000254060"/>
    </source>
</evidence>
<accession>A0A377FX30</accession>
<dbReference type="SUPFAM" id="SSF46785">
    <property type="entry name" value="Winged helix' DNA-binding domain"/>
    <property type="match status" value="1"/>
</dbReference>
<keyword evidence="4" id="KW-0804">Transcription</keyword>
<dbReference type="InterPro" id="IPR000595">
    <property type="entry name" value="cNMP-bd_dom"/>
</dbReference>
<dbReference type="EMBL" id="UGGP01000001">
    <property type="protein sequence ID" value="STO09056.1"/>
    <property type="molecule type" value="Genomic_DNA"/>
</dbReference>
<evidence type="ECO:0000259" key="6">
    <source>
        <dbReference type="PROSITE" id="PS51063"/>
    </source>
</evidence>